<evidence type="ECO:0000256" key="4">
    <source>
        <dbReference type="ARBA" id="ARBA00022692"/>
    </source>
</evidence>
<evidence type="ECO:0000313" key="9">
    <source>
        <dbReference type="EMBL" id="ELZ51099.1"/>
    </source>
</evidence>
<evidence type="ECO:0000256" key="1">
    <source>
        <dbReference type="ARBA" id="ARBA00004651"/>
    </source>
</evidence>
<evidence type="ECO:0000313" key="10">
    <source>
        <dbReference type="Proteomes" id="UP000011509"/>
    </source>
</evidence>
<keyword evidence="3" id="KW-1003">Cell membrane</keyword>
<keyword evidence="6 7" id="KW-0472">Membrane</keyword>
<dbReference type="InterPro" id="IPR035906">
    <property type="entry name" value="MetI-like_sf"/>
</dbReference>
<evidence type="ECO:0000256" key="5">
    <source>
        <dbReference type="ARBA" id="ARBA00022989"/>
    </source>
</evidence>
<comment type="caution">
    <text evidence="9">The sequence shown here is derived from an EMBL/GenBank/DDBJ whole genome shotgun (WGS) entry which is preliminary data.</text>
</comment>
<dbReference type="InterPro" id="IPR045621">
    <property type="entry name" value="BPD_transp_1_N"/>
</dbReference>
<dbReference type="CDD" id="cd06261">
    <property type="entry name" value="TM_PBP2"/>
    <property type="match status" value="1"/>
</dbReference>
<feature type="domain" description="ABC transmembrane type-1" evidence="8">
    <location>
        <begin position="99"/>
        <end position="331"/>
    </location>
</feature>
<evidence type="ECO:0000259" key="8">
    <source>
        <dbReference type="PROSITE" id="PS50928"/>
    </source>
</evidence>
<dbReference type="GO" id="GO:0055085">
    <property type="term" value="P:transmembrane transport"/>
    <property type="evidence" value="ECO:0007669"/>
    <property type="project" value="InterPro"/>
</dbReference>
<comment type="subcellular location">
    <subcellularLocation>
        <location evidence="1 7">Cell membrane</location>
        <topology evidence="1 7">Multi-pass membrane protein</topology>
    </subcellularLocation>
</comment>
<dbReference type="PANTHER" id="PTHR43163:SF6">
    <property type="entry name" value="DIPEPTIDE TRANSPORT SYSTEM PERMEASE PROTEIN DPPB-RELATED"/>
    <property type="match status" value="1"/>
</dbReference>
<evidence type="ECO:0000256" key="7">
    <source>
        <dbReference type="RuleBase" id="RU363032"/>
    </source>
</evidence>
<dbReference type="OrthoDB" id="44105at2157"/>
<dbReference type="InterPro" id="IPR000515">
    <property type="entry name" value="MetI-like"/>
</dbReference>
<accession>M0EXE5</accession>
<keyword evidence="2 7" id="KW-0813">Transport</keyword>
<protein>
    <submittedName>
        <fullName evidence="9">Dipeptide ABC transporter permease</fullName>
    </submittedName>
</protein>
<comment type="similarity">
    <text evidence="7">Belongs to the binding-protein-dependent transport system permease family.</text>
</comment>
<feature type="transmembrane region" description="Helical" evidence="7">
    <location>
        <begin position="103"/>
        <end position="122"/>
    </location>
</feature>
<evidence type="ECO:0000256" key="6">
    <source>
        <dbReference type="ARBA" id="ARBA00023136"/>
    </source>
</evidence>
<evidence type="ECO:0000256" key="2">
    <source>
        <dbReference type="ARBA" id="ARBA00022448"/>
    </source>
</evidence>
<feature type="transmembrane region" description="Helical" evidence="7">
    <location>
        <begin position="309"/>
        <end position="330"/>
    </location>
</feature>
<dbReference type="Proteomes" id="UP000011509">
    <property type="component" value="Unassembled WGS sequence"/>
</dbReference>
<organism evidence="9 10">
    <name type="scientific">Halorubrum coriense DSM 10284</name>
    <dbReference type="NCBI Taxonomy" id="1227466"/>
    <lineage>
        <taxon>Archaea</taxon>
        <taxon>Methanobacteriati</taxon>
        <taxon>Methanobacteriota</taxon>
        <taxon>Stenosarchaea group</taxon>
        <taxon>Halobacteria</taxon>
        <taxon>Halobacteriales</taxon>
        <taxon>Haloferacaceae</taxon>
        <taxon>Halorubrum</taxon>
    </lineage>
</organism>
<feature type="transmembrane region" description="Helical" evidence="7">
    <location>
        <begin position="6"/>
        <end position="29"/>
    </location>
</feature>
<dbReference type="Pfam" id="PF00528">
    <property type="entry name" value="BPD_transp_1"/>
    <property type="match status" value="1"/>
</dbReference>
<dbReference type="AlphaFoldDB" id="M0EXE5"/>
<dbReference type="Pfam" id="PF19300">
    <property type="entry name" value="BPD_transp_1_N"/>
    <property type="match status" value="1"/>
</dbReference>
<dbReference type="PATRIC" id="fig|1227466.3.peg.289"/>
<dbReference type="STRING" id="1227466.C464_01426"/>
<proteinExistence type="inferred from homology"/>
<feature type="transmembrane region" description="Helical" evidence="7">
    <location>
        <begin position="280"/>
        <end position="302"/>
    </location>
</feature>
<gene>
    <name evidence="9" type="ORF">C464_01426</name>
</gene>
<dbReference type="PANTHER" id="PTHR43163">
    <property type="entry name" value="DIPEPTIDE TRANSPORT SYSTEM PERMEASE PROTEIN DPPB-RELATED"/>
    <property type="match status" value="1"/>
</dbReference>
<dbReference type="SUPFAM" id="SSF161098">
    <property type="entry name" value="MetI-like"/>
    <property type="match status" value="1"/>
</dbReference>
<feature type="transmembrane region" description="Helical" evidence="7">
    <location>
        <begin position="134"/>
        <end position="159"/>
    </location>
</feature>
<dbReference type="PROSITE" id="PS50928">
    <property type="entry name" value="ABC_TM1"/>
    <property type="match status" value="1"/>
</dbReference>
<keyword evidence="5 7" id="KW-1133">Transmembrane helix</keyword>
<keyword evidence="4 7" id="KW-0812">Transmembrane</keyword>
<dbReference type="EMBL" id="AOJL01000009">
    <property type="protein sequence ID" value="ELZ51099.1"/>
    <property type="molecule type" value="Genomic_DNA"/>
</dbReference>
<dbReference type="GO" id="GO:0005886">
    <property type="term" value="C:plasma membrane"/>
    <property type="evidence" value="ECO:0007669"/>
    <property type="project" value="UniProtKB-SubCell"/>
</dbReference>
<sequence length="347" mass="38277">MAKWNYFLRRLLLSIPVLILGTTVAFLIIRAGPIDPAAAILGPSGDPTEYEQLRESLGLNDPLWDQYLDYMWNLFTFNLGQSWVISPGDGAYELIASYAPRTLWLGFWSILIPLFIGIPLGFYAGLNPNTLSDYFASFGGIVWRAMPNFWLAIILVSVLSQSEKLFGFEWATFLVETNIVTPPPLGFLGDPLSLITAPGETWPVVLGATKQILPAALVLGSASMGNEMRIGRTAVLETVNSKYVETARAKGMSRRNIVWKHIFRNAMIPLVPVITGEAFLLIGGSVLVEVVFGINGIGYLFFQSAIQGDLPLVSSLLFVFILTLVVLNIIQDLLYTVLDPRVGFEDQ</sequence>
<name>M0EXE5_9EURY</name>
<keyword evidence="10" id="KW-1185">Reference proteome</keyword>
<evidence type="ECO:0000256" key="3">
    <source>
        <dbReference type="ARBA" id="ARBA00022475"/>
    </source>
</evidence>
<dbReference type="RefSeq" id="WP_006111693.1">
    <property type="nucleotide sequence ID" value="NZ_AOJL01000009.1"/>
</dbReference>
<dbReference type="Gene3D" id="1.10.3720.10">
    <property type="entry name" value="MetI-like"/>
    <property type="match status" value="1"/>
</dbReference>
<reference evidence="9 10" key="1">
    <citation type="journal article" date="2014" name="PLoS Genet.">
        <title>Phylogenetically driven sequencing of extremely halophilic archaea reveals strategies for static and dynamic osmo-response.</title>
        <authorList>
            <person name="Becker E.A."/>
            <person name="Seitzer P.M."/>
            <person name="Tritt A."/>
            <person name="Larsen D."/>
            <person name="Krusor M."/>
            <person name="Yao A.I."/>
            <person name="Wu D."/>
            <person name="Madern D."/>
            <person name="Eisen J.A."/>
            <person name="Darling A.E."/>
            <person name="Facciotti M.T."/>
        </authorList>
    </citation>
    <scope>NUCLEOTIDE SEQUENCE [LARGE SCALE GENOMIC DNA]</scope>
    <source>
        <strain evidence="9 10">DSM 10284</strain>
    </source>
</reference>